<evidence type="ECO:0000313" key="2">
    <source>
        <dbReference type="EMBL" id="AIY42415.1"/>
    </source>
</evidence>
<dbReference type="SUPFAM" id="SSF54593">
    <property type="entry name" value="Glyoxalase/Bleomycin resistance protein/Dihydroxybiphenyl dioxygenase"/>
    <property type="match status" value="1"/>
</dbReference>
<dbReference type="Pfam" id="PF13468">
    <property type="entry name" value="Glyoxalase_3"/>
    <property type="match status" value="1"/>
</dbReference>
<dbReference type="RefSeq" id="WP_038490636.1">
    <property type="nucleotide sequence ID" value="NZ_CP009962.1"/>
</dbReference>
<feature type="domain" description="Glyoxalase-like" evidence="1">
    <location>
        <begin position="6"/>
        <end position="174"/>
    </location>
</feature>
<protein>
    <recommendedName>
        <fullName evidence="1">Glyoxalase-like domain-containing protein</fullName>
    </recommendedName>
</protein>
<dbReference type="KEGG" id="care:LT85_3257"/>
<dbReference type="Proteomes" id="UP000030302">
    <property type="component" value="Chromosome"/>
</dbReference>
<dbReference type="InterPro" id="IPR025870">
    <property type="entry name" value="Glyoxalase-like_dom"/>
</dbReference>
<reference evidence="3" key="1">
    <citation type="journal article" date="2014" name="Soil Biol. Biochem.">
        <title>Structure and function of bacterial communities in ageing soils: Insights from the Mendocino ecological staircase.</title>
        <authorList>
            <person name="Uroz S."/>
            <person name="Tech J.J."/>
            <person name="Sawaya N.A."/>
            <person name="Frey-Klett P."/>
            <person name="Leveau J.H.J."/>
        </authorList>
    </citation>
    <scope>NUCLEOTIDE SEQUENCE [LARGE SCALE GENOMIC DNA]</scope>
    <source>
        <strain evidence="3">Cal35</strain>
    </source>
</reference>
<dbReference type="AlphaFoldDB" id="A0A0A1FF49"/>
<accession>A0A0A1FF49</accession>
<keyword evidence="3" id="KW-1185">Reference proteome</keyword>
<gene>
    <name evidence="2" type="ORF">LT85_3257</name>
</gene>
<dbReference type="EMBL" id="CP009962">
    <property type="protein sequence ID" value="AIY42415.1"/>
    <property type="molecule type" value="Genomic_DNA"/>
</dbReference>
<evidence type="ECO:0000259" key="1">
    <source>
        <dbReference type="Pfam" id="PF13468"/>
    </source>
</evidence>
<dbReference type="InterPro" id="IPR029068">
    <property type="entry name" value="Glyas_Bleomycin-R_OHBP_Dase"/>
</dbReference>
<dbReference type="STRING" id="279058.LT85_3257"/>
<sequence>MLHTCIDHLVVVAGTLAEGMEYVRQALGVELEAGGEHPRMGTHNCLLRLGDGLFLEVIAVNPGAPPPDRPRWFWLDSLDHDASPRLATWVVRTNDIHAVVAASPIALGTIEPMTRGQLNWLITIPGDGSLPLNGVAPTCIEWQAQQSHPASRLQNRGCSLLRLEAYHTEAQPINDMLTLVGFQGPFAAIPLAADAQPCLIAHIQTPAGLRQLGLPLGDIGS</sequence>
<dbReference type="HOGENOM" id="CLU_083550_0_0_4"/>
<evidence type="ECO:0000313" key="3">
    <source>
        <dbReference type="Proteomes" id="UP000030302"/>
    </source>
</evidence>
<proteinExistence type="predicted"/>
<name>A0A0A1FF49_9BURK</name>
<dbReference type="Gene3D" id="3.10.180.10">
    <property type="entry name" value="2,3-Dihydroxybiphenyl 1,2-Dioxygenase, domain 1"/>
    <property type="match status" value="1"/>
</dbReference>
<dbReference type="OrthoDB" id="5801364at2"/>
<organism evidence="2 3">
    <name type="scientific">Collimonas arenae</name>
    <dbReference type="NCBI Taxonomy" id="279058"/>
    <lineage>
        <taxon>Bacteria</taxon>
        <taxon>Pseudomonadati</taxon>
        <taxon>Pseudomonadota</taxon>
        <taxon>Betaproteobacteria</taxon>
        <taxon>Burkholderiales</taxon>
        <taxon>Oxalobacteraceae</taxon>
        <taxon>Collimonas</taxon>
    </lineage>
</organism>